<dbReference type="AlphaFoldDB" id="A0A673TZQ9"/>
<evidence type="ECO:0000313" key="2">
    <source>
        <dbReference type="Proteomes" id="UP000472268"/>
    </source>
</evidence>
<dbReference type="InterPro" id="IPR002843">
    <property type="entry name" value="ATPase_V0-cplx_csu/dsu"/>
</dbReference>
<dbReference type="SUPFAM" id="SSF103486">
    <property type="entry name" value="V-type ATP synthase subunit C"/>
    <property type="match status" value="1"/>
</dbReference>
<reference evidence="1" key="3">
    <citation type="submission" date="2025-09" db="UniProtKB">
        <authorList>
            <consortium name="Ensembl"/>
        </authorList>
    </citation>
    <scope>IDENTIFICATION</scope>
</reference>
<sequence>ISFFPPMYLGLHMDPGYPEGLVRGFKASLLTQQDYINLALCETLEYVRVCLPATDHGNFLANLTNSLTVSVSKIDTKMKKKLCRKFGYFCNHSLELLSTYFLHTWHAVI</sequence>
<dbReference type="Ensembl" id="ENSSSUT00005016522.1">
    <property type="protein sequence ID" value="ENSSSUP00005014479.1"/>
    <property type="gene ID" value="ENSSSUG00005009249.1"/>
</dbReference>
<dbReference type="PANTHER" id="PTHR11028">
    <property type="entry name" value="VACUOLAR ATP SYNTHASE SUBUNIT AC39"/>
    <property type="match status" value="1"/>
</dbReference>
<accession>A0A673TZQ9</accession>
<dbReference type="InterPro" id="IPR036079">
    <property type="entry name" value="ATPase_csu/dsu_sf"/>
</dbReference>
<keyword evidence="2" id="KW-1185">Reference proteome</keyword>
<protein>
    <submittedName>
        <fullName evidence="1">Uncharacterized protein</fullName>
    </submittedName>
</protein>
<reference evidence="1 2" key="1">
    <citation type="submission" date="2019-05" db="EMBL/GenBank/DDBJ databases">
        <title>A Chromosome-scale Meerkat (S. suricatta) Genome Assembly.</title>
        <authorList>
            <person name="Dudchenko O."/>
            <person name="Lieberman Aiden E."/>
            <person name="Tung J."/>
            <person name="Barreiro L.B."/>
            <person name="Clutton-Brock T.H."/>
        </authorList>
    </citation>
    <scope>NUCLEOTIDE SEQUENCE [LARGE SCALE GENOMIC DNA]</scope>
</reference>
<evidence type="ECO:0000313" key="1">
    <source>
        <dbReference type="Ensembl" id="ENSSSUP00005014479.1"/>
    </source>
</evidence>
<dbReference type="Proteomes" id="UP000472268">
    <property type="component" value="Chromosome 7"/>
</dbReference>
<dbReference type="GO" id="GO:0033179">
    <property type="term" value="C:proton-transporting V-type ATPase, V0 domain"/>
    <property type="evidence" value="ECO:0007669"/>
    <property type="project" value="InterPro"/>
</dbReference>
<organism evidence="1 2">
    <name type="scientific">Suricata suricatta</name>
    <name type="common">Meerkat</name>
    <dbReference type="NCBI Taxonomy" id="37032"/>
    <lineage>
        <taxon>Eukaryota</taxon>
        <taxon>Metazoa</taxon>
        <taxon>Chordata</taxon>
        <taxon>Craniata</taxon>
        <taxon>Vertebrata</taxon>
        <taxon>Euteleostomi</taxon>
        <taxon>Mammalia</taxon>
        <taxon>Eutheria</taxon>
        <taxon>Laurasiatheria</taxon>
        <taxon>Carnivora</taxon>
        <taxon>Feliformia</taxon>
        <taxon>Herpestidae</taxon>
        <taxon>Suricata</taxon>
    </lineage>
</organism>
<name>A0A673TZQ9_SURSU</name>
<dbReference type="Pfam" id="PF01992">
    <property type="entry name" value="vATP-synt_AC39"/>
    <property type="match status" value="1"/>
</dbReference>
<dbReference type="GO" id="GO:0046961">
    <property type="term" value="F:proton-transporting ATPase activity, rotational mechanism"/>
    <property type="evidence" value="ECO:0007669"/>
    <property type="project" value="InterPro"/>
</dbReference>
<dbReference type="InterPro" id="IPR016727">
    <property type="entry name" value="ATPase_V0-cplx_dsu"/>
</dbReference>
<dbReference type="OMA" id="HTWHAVI"/>
<reference evidence="1" key="2">
    <citation type="submission" date="2025-08" db="UniProtKB">
        <authorList>
            <consortium name="Ensembl"/>
        </authorList>
    </citation>
    <scope>IDENTIFICATION</scope>
</reference>
<proteinExistence type="predicted"/>